<keyword evidence="3" id="KW-0282">Flagellum</keyword>
<dbReference type="RefSeq" id="WP_213757282.1">
    <property type="nucleotide sequence ID" value="NZ_JAHCQH010000025.1"/>
</dbReference>
<evidence type="ECO:0000256" key="1">
    <source>
        <dbReference type="ARBA" id="ARBA00010690"/>
    </source>
</evidence>
<keyword evidence="2" id="KW-0812">Transmembrane</keyword>
<feature type="transmembrane region" description="Helical" evidence="2">
    <location>
        <begin position="187"/>
        <end position="213"/>
    </location>
</feature>
<evidence type="ECO:0000313" key="4">
    <source>
        <dbReference type="Proteomes" id="UP001166585"/>
    </source>
</evidence>
<organism evidence="3 4">
    <name type="scientific">Ancylobacter radicis</name>
    <dbReference type="NCBI Taxonomy" id="2836179"/>
    <lineage>
        <taxon>Bacteria</taxon>
        <taxon>Pseudomonadati</taxon>
        <taxon>Pseudomonadota</taxon>
        <taxon>Alphaproteobacteria</taxon>
        <taxon>Hyphomicrobiales</taxon>
        <taxon>Xanthobacteraceae</taxon>
        <taxon>Ancylobacter</taxon>
    </lineage>
</organism>
<protein>
    <submittedName>
        <fullName evidence="3">Flagellar type III secretion system protein FlhB</fullName>
    </submittedName>
</protein>
<dbReference type="InterPro" id="IPR029025">
    <property type="entry name" value="T3SS_substrate_exporter_C"/>
</dbReference>
<dbReference type="InterPro" id="IPR006135">
    <property type="entry name" value="T3SS_substrate_exporter"/>
</dbReference>
<dbReference type="Pfam" id="PF01312">
    <property type="entry name" value="Bac_export_2"/>
    <property type="match status" value="1"/>
</dbReference>
<dbReference type="SUPFAM" id="SSF160544">
    <property type="entry name" value="EscU C-terminal domain-like"/>
    <property type="match status" value="1"/>
</dbReference>
<dbReference type="PANTHER" id="PTHR30531">
    <property type="entry name" value="FLAGELLAR BIOSYNTHETIC PROTEIN FLHB"/>
    <property type="match status" value="1"/>
</dbReference>
<dbReference type="Gene3D" id="6.10.250.2080">
    <property type="match status" value="1"/>
</dbReference>
<dbReference type="Gene3D" id="3.40.1690.10">
    <property type="entry name" value="secretion proteins EscU"/>
    <property type="match status" value="1"/>
</dbReference>
<evidence type="ECO:0000256" key="2">
    <source>
        <dbReference type="SAM" id="Phobius"/>
    </source>
</evidence>
<keyword evidence="2" id="KW-0472">Membrane</keyword>
<keyword evidence="3" id="KW-0966">Cell projection</keyword>
<comment type="similarity">
    <text evidence="1">Belongs to the type III secretion exporter family.</text>
</comment>
<sequence length="358" mass="39340">MSEDNDKESKTEEASEKKISDAVEKGNIPFSKEATLFASLMGILVSLSFFAGPQSAALTQGLARFIDNPGGFRLTTSEDATNILWMAFDVGARFLLPIVIVLSVAGVVAALAQNTPRMVGERIRPQWSRVSPMGGWKRLFGRQGQMEFLKSLFKFGAISLVCGLLLFSGQDSITAALSSDPVLVPSMLLGLAVRLISAVCVATIALVGVDLVWSRLHWKAELRMTKQEVKDEFKQAEGDPMVKARIRSIAQERARHRMMNAVPRASIVLANPTHYAIALYYDRQKGGAPLVLAKGTDLIALKIRSVAESHGIPVVEDRALVRAMYDAIEVDQWIPAEFYRPIAKILYFIYARGKNAKS</sequence>
<feature type="transmembrane region" description="Helical" evidence="2">
    <location>
        <begin position="34"/>
        <end position="52"/>
    </location>
</feature>
<keyword evidence="4" id="KW-1185">Reference proteome</keyword>
<keyword evidence="3" id="KW-0969">Cilium</keyword>
<comment type="caution">
    <text evidence="3">The sequence shown here is derived from an EMBL/GenBank/DDBJ whole genome shotgun (WGS) entry which is preliminary data.</text>
</comment>
<reference evidence="3" key="1">
    <citation type="submission" date="2021-05" db="EMBL/GenBank/DDBJ databases">
        <authorList>
            <person name="Sun Q."/>
            <person name="Inoue M."/>
        </authorList>
    </citation>
    <scope>NUCLEOTIDE SEQUENCE</scope>
    <source>
        <strain evidence="3">VKM B-3255</strain>
    </source>
</reference>
<evidence type="ECO:0000313" key="3">
    <source>
        <dbReference type="EMBL" id="MBS9479311.1"/>
    </source>
</evidence>
<gene>
    <name evidence="3" type="primary">flhB</name>
    <name evidence="3" type="ORF">KIP89_19560</name>
</gene>
<dbReference type="EMBL" id="JAHCQH010000025">
    <property type="protein sequence ID" value="MBS9479311.1"/>
    <property type="molecule type" value="Genomic_DNA"/>
</dbReference>
<dbReference type="Proteomes" id="UP001166585">
    <property type="component" value="Unassembled WGS sequence"/>
</dbReference>
<feature type="transmembrane region" description="Helical" evidence="2">
    <location>
        <begin position="148"/>
        <end position="167"/>
    </location>
</feature>
<accession>A0ABS5REE2</accession>
<proteinExistence type="inferred from homology"/>
<keyword evidence="2" id="KW-1133">Transmembrane helix</keyword>
<dbReference type="PRINTS" id="PR00950">
    <property type="entry name" value="TYPE3IMSPROT"/>
</dbReference>
<name>A0ABS5REE2_9HYPH</name>
<feature type="transmembrane region" description="Helical" evidence="2">
    <location>
        <begin position="94"/>
        <end position="112"/>
    </location>
</feature>
<dbReference type="PANTHER" id="PTHR30531:SF12">
    <property type="entry name" value="FLAGELLAR BIOSYNTHETIC PROTEIN FLHB"/>
    <property type="match status" value="1"/>
</dbReference>